<organism evidence="2 3">
    <name type="scientific">Blastomyces percursus</name>
    <dbReference type="NCBI Taxonomy" id="1658174"/>
    <lineage>
        <taxon>Eukaryota</taxon>
        <taxon>Fungi</taxon>
        <taxon>Dikarya</taxon>
        <taxon>Ascomycota</taxon>
        <taxon>Pezizomycotina</taxon>
        <taxon>Eurotiomycetes</taxon>
        <taxon>Eurotiomycetidae</taxon>
        <taxon>Onygenales</taxon>
        <taxon>Ajellomycetaceae</taxon>
        <taxon>Blastomyces</taxon>
    </lineage>
</organism>
<dbReference type="OrthoDB" id="4188782at2759"/>
<comment type="caution">
    <text evidence="2">The sequence shown here is derived from an EMBL/GenBank/DDBJ whole genome shotgun (WGS) entry which is preliminary data.</text>
</comment>
<keyword evidence="3" id="KW-1185">Reference proteome</keyword>
<evidence type="ECO:0000313" key="2">
    <source>
        <dbReference type="EMBL" id="OJD09980.1"/>
    </source>
</evidence>
<evidence type="ECO:0000313" key="3">
    <source>
        <dbReference type="Proteomes" id="UP000242791"/>
    </source>
</evidence>
<evidence type="ECO:0000256" key="1">
    <source>
        <dbReference type="SAM" id="MobiDB-lite"/>
    </source>
</evidence>
<dbReference type="AlphaFoldDB" id="A0A1J9Q1Z7"/>
<dbReference type="VEuPathDB" id="FungiDB:ACJ73_09990"/>
<dbReference type="EMBL" id="LGTZ01003210">
    <property type="protein sequence ID" value="OJD09980.1"/>
    <property type="molecule type" value="Genomic_DNA"/>
</dbReference>
<sequence>MPVNTRSTNREETPENQTTAPGSFPTPITTQRPRNQAAEREMADQYPEKMPEWFQKEPVHTITEKACSAIESVF</sequence>
<proteinExistence type="predicted"/>
<accession>A0A1J9Q1Z7</accession>
<feature type="compositionally biased region" description="Polar residues" evidence="1">
    <location>
        <begin position="15"/>
        <end position="34"/>
    </location>
</feature>
<name>A0A1J9Q1Z7_9EURO</name>
<dbReference type="Proteomes" id="UP000242791">
    <property type="component" value="Unassembled WGS sequence"/>
</dbReference>
<feature type="region of interest" description="Disordered" evidence="1">
    <location>
        <begin position="1"/>
        <end position="45"/>
    </location>
</feature>
<reference evidence="2 3" key="1">
    <citation type="submission" date="2015-08" db="EMBL/GenBank/DDBJ databases">
        <title>Emmonsia species relationships and genome sequence.</title>
        <authorList>
            <person name="Cuomo C.A."/>
            <person name="Schwartz I.S."/>
            <person name="Kenyon C."/>
            <person name="De Hoog G.S."/>
            <person name="Govender N.P."/>
            <person name="Botha A."/>
            <person name="Moreno L."/>
            <person name="De Vries M."/>
            <person name="Munoz J.F."/>
            <person name="Stielow J.B."/>
        </authorList>
    </citation>
    <scope>NUCLEOTIDE SEQUENCE [LARGE SCALE GENOMIC DNA]</scope>
    <source>
        <strain evidence="2 3">EI222</strain>
    </source>
</reference>
<protein>
    <submittedName>
        <fullName evidence="2">Uncharacterized protein</fullName>
    </submittedName>
</protein>
<gene>
    <name evidence="2" type="ORF">ACJ73_09990</name>
</gene>